<evidence type="ECO:0000313" key="7">
    <source>
        <dbReference type="EMBL" id="KAF3608599.1"/>
    </source>
</evidence>
<proteinExistence type="predicted"/>
<comment type="caution">
    <text evidence="7">The sequence shown here is derived from an EMBL/GenBank/DDBJ whole genome shotgun (WGS) entry which is preliminary data.</text>
</comment>
<evidence type="ECO:0000256" key="4">
    <source>
        <dbReference type="PROSITE-ProRule" id="PRU00325"/>
    </source>
</evidence>
<dbReference type="Proteomes" id="UP000266723">
    <property type="component" value="Unassembled WGS sequence"/>
</dbReference>
<feature type="region of interest" description="Disordered" evidence="5">
    <location>
        <begin position="647"/>
        <end position="678"/>
    </location>
</feature>
<dbReference type="EMBL" id="QGKV02000297">
    <property type="protein sequence ID" value="KAF3608599.1"/>
    <property type="molecule type" value="Genomic_DNA"/>
</dbReference>
<evidence type="ECO:0000259" key="6">
    <source>
        <dbReference type="PROSITE" id="PS50966"/>
    </source>
</evidence>
<evidence type="ECO:0000313" key="8">
    <source>
        <dbReference type="Proteomes" id="UP000266723"/>
    </source>
</evidence>
<dbReference type="PANTHER" id="PTHR31973">
    <property type="entry name" value="POLYPROTEIN, PUTATIVE-RELATED"/>
    <property type="match status" value="1"/>
</dbReference>
<protein>
    <recommendedName>
        <fullName evidence="6">SWIM-type domain-containing protein</fullName>
    </recommendedName>
</protein>
<dbReference type="InterPro" id="IPR007527">
    <property type="entry name" value="Znf_SWIM"/>
</dbReference>
<organism evidence="7 8">
    <name type="scientific">Brassica cretica</name>
    <name type="common">Mustard</name>
    <dbReference type="NCBI Taxonomy" id="69181"/>
    <lineage>
        <taxon>Eukaryota</taxon>
        <taxon>Viridiplantae</taxon>
        <taxon>Streptophyta</taxon>
        <taxon>Embryophyta</taxon>
        <taxon>Tracheophyta</taxon>
        <taxon>Spermatophyta</taxon>
        <taxon>Magnoliopsida</taxon>
        <taxon>eudicotyledons</taxon>
        <taxon>Gunneridae</taxon>
        <taxon>Pentapetalae</taxon>
        <taxon>rosids</taxon>
        <taxon>malvids</taxon>
        <taxon>Brassicales</taxon>
        <taxon>Brassicaceae</taxon>
        <taxon>Brassiceae</taxon>
        <taxon>Brassica</taxon>
    </lineage>
</organism>
<evidence type="ECO:0000256" key="1">
    <source>
        <dbReference type="ARBA" id="ARBA00022723"/>
    </source>
</evidence>
<dbReference type="InterPro" id="IPR004332">
    <property type="entry name" value="Transposase_MuDR"/>
</dbReference>
<dbReference type="Pfam" id="PF03108">
    <property type="entry name" value="DBD_Tnp_Mut"/>
    <property type="match status" value="2"/>
</dbReference>
<keyword evidence="1" id="KW-0479">Metal-binding</keyword>
<keyword evidence="8" id="KW-1185">Reference proteome</keyword>
<dbReference type="SMART" id="SM00575">
    <property type="entry name" value="ZnF_PMZ"/>
    <property type="match status" value="1"/>
</dbReference>
<feature type="domain" description="SWIM-type" evidence="6">
    <location>
        <begin position="563"/>
        <end position="597"/>
    </location>
</feature>
<reference evidence="7 8" key="1">
    <citation type="journal article" date="2020" name="BMC Genomics">
        <title>Intraspecific diversification of the crop wild relative Brassica cretica Lam. using demographic model selection.</title>
        <authorList>
            <person name="Kioukis A."/>
            <person name="Michalopoulou V.A."/>
            <person name="Briers L."/>
            <person name="Pirintsos S."/>
            <person name="Studholme D.J."/>
            <person name="Pavlidis P."/>
            <person name="Sarris P.F."/>
        </authorList>
    </citation>
    <scope>NUCLEOTIDE SEQUENCE [LARGE SCALE GENOMIC DNA]</scope>
    <source>
        <strain evidence="8">cv. PFS-1207/04</strain>
    </source>
</reference>
<dbReference type="PROSITE" id="PS50966">
    <property type="entry name" value="ZF_SWIM"/>
    <property type="match status" value="1"/>
</dbReference>
<accession>A0ABQ7F0M8</accession>
<gene>
    <name evidence="7" type="ORF">DY000_02050254</name>
</gene>
<keyword evidence="2 4" id="KW-0863">Zinc-finger</keyword>
<name>A0ABQ7F0M8_BRACR</name>
<dbReference type="Pfam" id="PF04434">
    <property type="entry name" value="SWIM"/>
    <property type="match status" value="1"/>
</dbReference>
<evidence type="ECO:0000256" key="2">
    <source>
        <dbReference type="ARBA" id="ARBA00022771"/>
    </source>
</evidence>
<keyword evidence="3" id="KW-0862">Zinc</keyword>
<sequence>MINGKYVRFSLVDVVKKGQYFTSKAALQATMEICAMKHNFDYKVGKTDRRVWYVRCADDDCRWRVRAEGLTGSSYFIIKKYVPNHSCAPSSRNHSVRTASSKTVGSLIKHKYETINEGPKPNDIIQFMHNDHGVEISYSLAWEARKKLIQDHTHFTKLIAMGDSDSSSSHMVGFNLNEEPAELPNREEVGMSGEVSDDIDGEAELEEEDAKIDESDDENKCEKDMINRKYVCFSLVDVVKKGQHFTSKAVLQATMEICAMKHNFDYKVGKTDRRVWYVRCADDDCRWRVRAEGLTGSSYFIIKKYDVRTNNPAESINSTLRSPREFPVIPLLDSVREMMTRWIEKGKKFQVFPVSDDRHAIKAAFIVGIQAHTLTDDMYTTASWRSIYEESINPISVPEDAWIVPSHVQQAKVLPPETRRAAGVAGLVAKASKAYRVADFKKQFTAIFSISPAIGNYLIQADVTQWARCQFSGYMYDVRTNNPAESINFALRSPREFPVIPMLDSIREMMTRWFFKRRTLSSKHKQPLTVAVEKKIDRRIEKGKKLQVFPVSDERFLVRGDTFECMVDLVRRTCSCGKFDLMKIPCRHAIKATFSVGIQAHTLTGGMYTTASWRSIYEESINPISVSEDAWIVPSHVQQAKVLPPETRRAAGQRKKRRYETFEDKIRSSQGTQTSKRRKCSRCGIEGHNRSTCDRAI</sequence>
<evidence type="ECO:0000256" key="5">
    <source>
        <dbReference type="SAM" id="MobiDB-lite"/>
    </source>
</evidence>
<evidence type="ECO:0000256" key="3">
    <source>
        <dbReference type="ARBA" id="ARBA00022833"/>
    </source>
</evidence>
<dbReference type="PANTHER" id="PTHR31973:SF129">
    <property type="entry name" value="SWIM-TYPE DOMAIN-CONTAINING PROTEIN"/>
    <property type="match status" value="1"/>
</dbReference>
<dbReference type="InterPro" id="IPR006564">
    <property type="entry name" value="Znf_PMZ"/>
</dbReference>